<name>A0A3P3F522_9BURK</name>
<protein>
    <submittedName>
        <fullName evidence="2">DUF3306 domain-containing protein</fullName>
    </submittedName>
</protein>
<evidence type="ECO:0000313" key="3">
    <source>
        <dbReference type="EMBL" id="RSZ43112.1"/>
    </source>
</evidence>
<sequence length="217" mass="23628">MSENFFGRWSRRKQEAREEVPPPPAVQKVEEVAVARIDTAAPLPAAADPAAGPSSEAQGEIPPPTLAEAQALTPESDFRPFMARNVAPEVKNTAFRKLFADPQFNVMDGMDTYVDDYSQSTPIPDSVLRQMASAKFLRLFEHEEEAEVQQEPGAPAETPQAATPPDVAQSEPPEEFLPSQQVANVQPASQKTDDHNADLRLQPDDAARAEDARRGAG</sequence>
<dbReference type="Pfam" id="PF11748">
    <property type="entry name" value="DUF3306"/>
    <property type="match status" value="1"/>
</dbReference>
<feature type="region of interest" description="Disordered" evidence="1">
    <location>
        <begin position="40"/>
        <end position="73"/>
    </location>
</feature>
<feature type="compositionally biased region" description="Polar residues" evidence="1">
    <location>
        <begin position="178"/>
        <end position="190"/>
    </location>
</feature>
<dbReference type="Proteomes" id="UP000271137">
    <property type="component" value="Unassembled WGS sequence"/>
</dbReference>
<dbReference type="Proteomes" id="UP000271590">
    <property type="component" value="Unassembled WGS sequence"/>
</dbReference>
<feature type="compositionally biased region" description="Basic and acidic residues" evidence="1">
    <location>
        <begin position="191"/>
        <end position="217"/>
    </location>
</feature>
<feature type="compositionally biased region" description="Low complexity" evidence="1">
    <location>
        <begin position="40"/>
        <end position="53"/>
    </location>
</feature>
<proteinExistence type="predicted"/>
<reference evidence="3 4" key="2">
    <citation type="submission" date="2018-12" db="EMBL/GenBank/DDBJ databases">
        <title>The genome sequences of strain 502.</title>
        <authorList>
            <person name="Gao J."/>
            <person name="Sun J."/>
        </authorList>
    </citation>
    <scope>NUCLEOTIDE SEQUENCE [LARGE SCALE GENOMIC DNA]</scope>
    <source>
        <strain evidence="3 4">502</strain>
    </source>
</reference>
<organism evidence="2 5">
    <name type="scientific">Variovorax beijingensis</name>
    <dbReference type="NCBI Taxonomy" id="2496117"/>
    <lineage>
        <taxon>Bacteria</taxon>
        <taxon>Pseudomonadati</taxon>
        <taxon>Pseudomonadota</taxon>
        <taxon>Betaproteobacteria</taxon>
        <taxon>Burkholderiales</taxon>
        <taxon>Comamonadaceae</taxon>
        <taxon>Variovorax</taxon>
    </lineage>
</organism>
<evidence type="ECO:0000313" key="5">
    <source>
        <dbReference type="Proteomes" id="UP000271590"/>
    </source>
</evidence>
<accession>A0A3P3F522</accession>
<evidence type="ECO:0000313" key="4">
    <source>
        <dbReference type="Proteomes" id="UP000271137"/>
    </source>
</evidence>
<dbReference type="AlphaFoldDB" id="A0A3P3F522"/>
<dbReference type="InterPro" id="IPR021735">
    <property type="entry name" value="DUF3306"/>
</dbReference>
<feature type="region of interest" description="Disordered" evidence="1">
    <location>
        <begin position="1"/>
        <end position="27"/>
    </location>
</feature>
<dbReference type="EMBL" id="RQXU01000001">
    <property type="protein sequence ID" value="RRH92678.1"/>
    <property type="molecule type" value="Genomic_DNA"/>
</dbReference>
<evidence type="ECO:0000313" key="2">
    <source>
        <dbReference type="EMBL" id="RRH92678.1"/>
    </source>
</evidence>
<feature type="compositionally biased region" description="Low complexity" evidence="1">
    <location>
        <begin position="149"/>
        <end position="165"/>
    </location>
</feature>
<evidence type="ECO:0000256" key="1">
    <source>
        <dbReference type="SAM" id="MobiDB-lite"/>
    </source>
</evidence>
<gene>
    <name evidence="2" type="ORF">EH244_02315</name>
    <name evidence="3" type="ORF">EJO66_04845</name>
</gene>
<feature type="region of interest" description="Disordered" evidence="1">
    <location>
        <begin position="143"/>
        <end position="217"/>
    </location>
</feature>
<keyword evidence="4" id="KW-1185">Reference proteome</keyword>
<dbReference type="RefSeq" id="WP_124956567.1">
    <property type="nucleotide sequence ID" value="NZ_RQXU01000001.1"/>
</dbReference>
<dbReference type="EMBL" id="RXFQ01000002">
    <property type="protein sequence ID" value="RSZ43112.1"/>
    <property type="molecule type" value="Genomic_DNA"/>
</dbReference>
<reference evidence="2 5" key="1">
    <citation type="submission" date="2018-11" db="EMBL/GenBank/DDBJ databases">
        <title>The genome of Variovorax sp T529.</title>
        <authorList>
            <person name="Gao J."/>
        </authorList>
    </citation>
    <scope>NUCLEOTIDE SEQUENCE [LARGE SCALE GENOMIC DNA]</scope>
    <source>
        <strain evidence="2 5">T529</strain>
    </source>
</reference>
<comment type="caution">
    <text evidence="2">The sequence shown here is derived from an EMBL/GenBank/DDBJ whole genome shotgun (WGS) entry which is preliminary data.</text>
</comment>